<dbReference type="GO" id="GO:0005634">
    <property type="term" value="C:nucleus"/>
    <property type="evidence" value="ECO:0000318"/>
    <property type="project" value="GO_Central"/>
</dbReference>
<evidence type="ECO:0000256" key="1">
    <source>
        <dbReference type="ARBA" id="ARBA00004282"/>
    </source>
</evidence>
<reference evidence="8 10" key="2">
    <citation type="journal article" date="2013" name="Nature">
        <title>Insights into bilaterian evolution from three spiralian genomes.</title>
        <authorList>
            <person name="Simakov O."/>
            <person name="Marletaz F."/>
            <person name="Cho S.J."/>
            <person name="Edsinger-Gonzales E."/>
            <person name="Havlak P."/>
            <person name="Hellsten U."/>
            <person name="Kuo D.H."/>
            <person name="Larsson T."/>
            <person name="Lv J."/>
            <person name="Arendt D."/>
            <person name="Savage R."/>
            <person name="Osoegawa K."/>
            <person name="de Jong P."/>
            <person name="Grimwood J."/>
            <person name="Chapman J.A."/>
            <person name="Shapiro H."/>
            <person name="Aerts A."/>
            <person name="Otillar R.P."/>
            <person name="Terry A.Y."/>
            <person name="Boore J.L."/>
            <person name="Grigoriev I.V."/>
            <person name="Lindberg D.R."/>
            <person name="Seaver E.C."/>
            <person name="Weisblat D.A."/>
            <person name="Putnam N.H."/>
            <person name="Rokhsar D.S."/>
        </authorList>
    </citation>
    <scope>NUCLEOTIDE SEQUENCE</scope>
</reference>
<reference evidence="9" key="3">
    <citation type="submission" date="2015-06" db="UniProtKB">
        <authorList>
            <consortium name="EnsemblMetazoa"/>
        </authorList>
    </citation>
    <scope>IDENTIFICATION</scope>
</reference>
<name>T1FSQ3_HELRO</name>
<dbReference type="OrthoDB" id="3245100at2759"/>
<feature type="region of interest" description="Disordered" evidence="7">
    <location>
        <begin position="638"/>
        <end position="659"/>
    </location>
</feature>
<comment type="similarity">
    <text evidence="2">Belongs to the beta-catenin family.</text>
</comment>
<evidence type="ECO:0000256" key="6">
    <source>
        <dbReference type="PROSITE-ProRule" id="PRU00259"/>
    </source>
</evidence>
<dbReference type="PANTHER" id="PTHR10372:SF27">
    <property type="entry name" value="ADHERENS JUNCTION PROTEIN P120"/>
    <property type="match status" value="1"/>
</dbReference>
<evidence type="ECO:0000256" key="7">
    <source>
        <dbReference type="SAM" id="MobiDB-lite"/>
    </source>
</evidence>
<protein>
    <recommendedName>
        <fullName evidence="11">BTB domain-containing protein</fullName>
    </recommendedName>
</protein>
<comment type="subcellular location">
    <subcellularLocation>
        <location evidence="1">Cell junction</location>
    </subcellularLocation>
</comment>
<feature type="repeat" description="ARM" evidence="6">
    <location>
        <begin position="105"/>
        <end position="148"/>
    </location>
</feature>
<dbReference type="InterPro" id="IPR011989">
    <property type="entry name" value="ARM-like"/>
</dbReference>
<gene>
    <name evidence="9" type="primary">20211850</name>
    <name evidence="8" type="ORF">HELRODRAFT_191187</name>
</gene>
<dbReference type="GeneID" id="20211850"/>
<dbReference type="Proteomes" id="UP000015101">
    <property type="component" value="Unassembled WGS sequence"/>
</dbReference>
<feature type="repeat" description="ARM" evidence="6">
    <location>
        <begin position="61"/>
        <end position="96"/>
    </location>
</feature>
<dbReference type="SMART" id="SM00185">
    <property type="entry name" value="ARM"/>
    <property type="match status" value="2"/>
</dbReference>
<dbReference type="AlphaFoldDB" id="T1FSQ3"/>
<dbReference type="InterPro" id="IPR016024">
    <property type="entry name" value="ARM-type_fold"/>
</dbReference>
<dbReference type="EMBL" id="AMQM01003683">
    <property type="status" value="NOT_ANNOTATED_CDS"/>
    <property type="molecule type" value="Genomic_DNA"/>
</dbReference>
<sequence>MDTDLNVGPMVNNELWRYPDLSELILDLSNSDDDIKSNAAAYLQHLSFKNDQVKSSVRELHGVKPLVEMLSSANVDVVRNALGALRNLSCGKANDKNKIEILKQKGVDAIINLLKTTNNSSITSLSSGLLWNLSSCQHLKEEILQKSLHVLFNYIIMPLICCISNQATNPVLKLQFTNFRHATGIIRNVSSVSRKSRPHLNQLLTVVSSILKFVTWSSKHKELTDGKSLENCLIILRNLTLNMNKDRHFMQWSSSLSSTPSSSSSSSSYGRRSFSLGRKPTEPVYVVKKETLESPTIVCFRSGMFSRFARRTFKQSSTEECLSNVNEMKQECNKTDNVFLLITSSELLHIMLHLLCLYNPDLNCINSHFNDDNNNDNNNNNYKNKNVEGDVCINICEAVLEIILNMLDNSEFSLESKHLVGKDSNLQLFIKNLTSFSDRIVLPTASLLKQLPFDQASQNDFGKLLIDHLLSKPPNVSPTSPAIPHLYDPYTPELASVLESTVVHCLGPTAQLTRSVISGGWLNSLQMVAMSPQLFGFGKSTLASILLKKFWSLLDLHSEFKKYGYRKCDFFIQPKICYTTAPMSYSDCSLKMKRVRFSDHSNCHSLQQDEEKKTRLSCQTNSTFKEDRHQACLYKHAPPQSHSHHHQQSTKPNDVSITTSSHHYPVMASKITPSSFLSTVPHHSSSPSSLSSSLSSSMLALSLASSSSLSFLPKTNNNNLSSLSSSVAITKSLCPERNVSNKNITCDNKSQSSSATRLPPTASTATNERDKSLPFDLNNGLGIFPPSKQTFNDSCLLPDFENFSASLSRSLAAPPSSSSSSSYSTVAVVTSSLQPDLSSLSSQFLLDASSDKMRKVKNFLPSNSWV</sequence>
<evidence type="ECO:0000313" key="8">
    <source>
        <dbReference type="EMBL" id="ESO06764.1"/>
    </source>
</evidence>
<dbReference type="KEGG" id="hro:HELRODRAFT_191187"/>
<evidence type="ECO:0000256" key="4">
    <source>
        <dbReference type="ARBA" id="ARBA00022889"/>
    </source>
</evidence>
<dbReference type="PROSITE" id="PS50176">
    <property type="entry name" value="ARM_REPEAT"/>
    <property type="match status" value="2"/>
</dbReference>
<keyword evidence="10" id="KW-1185">Reference proteome</keyword>
<keyword evidence="3" id="KW-0677">Repeat</keyword>
<dbReference type="GO" id="GO:0005886">
    <property type="term" value="C:plasma membrane"/>
    <property type="evidence" value="ECO:0000318"/>
    <property type="project" value="GO_Central"/>
</dbReference>
<dbReference type="GO" id="GO:0045296">
    <property type="term" value="F:cadherin binding"/>
    <property type="evidence" value="ECO:0000318"/>
    <property type="project" value="GO_Central"/>
</dbReference>
<keyword evidence="4" id="KW-0130">Cell adhesion</keyword>
<dbReference type="GO" id="GO:0005737">
    <property type="term" value="C:cytoplasm"/>
    <property type="evidence" value="ECO:0000318"/>
    <property type="project" value="GO_Central"/>
</dbReference>
<reference evidence="10" key="1">
    <citation type="submission" date="2012-12" db="EMBL/GenBank/DDBJ databases">
        <authorList>
            <person name="Hellsten U."/>
            <person name="Grimwood J."/>
            <person name="Chapman J.A."/>
            <person name="Shapiro H."/>
            <person name="Aerts A."/>
            <person name="Otillar R.P."/>
            <person name="Terry A.Y."/>
            <person name="Boore J.L."/>
            <person name="Simakov O."/>
            <person name="Marletaz F."/>
            <person name="Cho S.-J."/>
            <person name="Edsinger-Gonzales E."/>
            <person name="Havlak P."/>
            <person name="Kuo D.-H."/>
            <person name="Larsson T."/>
            <person name="Lv J."/>
            <person name="Arendt D."/>
            <person name="Savage R."/>
            <person name="Osoegawa K."/>
            <person name="de Jong P."/>
            <person name="Lindberg D.R."/>
            <person name="Seaver E.C."/>
            <person name="Weisblat D.A."/>
            <person name="Putnam N.H."/>
            <person name="Grigoriev I.V."/>
            <person name="Rokhsar D.S."/>
        </authorList>
    </citation>
    <scope>NUCLEOTIDE SEQUENCE</scope>
</reference>
<dbReference type="GO" id="GO:0098609">
    <property type="term" value="P:cell-cell adhesion"/>
    <property type="evidence" value="ECO:0000318"/>
    <property type="project" value="GO_Central"/>
</dbReference>
<dbReference type="STRING" id="6412.T1FSQ3"/>
<evidence type="ECO:0000313" key="10">
    <source>
        <dbReference type="Proteomes" id="UP000015101"/>
    </source>
</evidence>
<dbReference type="CTD" id="20211850"/>
<evidence type="ECO:0000256" key="2">
    <source>
        <dbReference type="ARBA" id="ARBA00005462"/>
    </source>
</evidence>
<proteinExistence type="inferred from homology"/>
<dbReference type="PANTHER" id="PTHR10372">
    <property type="entry name" value="PLAKOPHILLIN-RELATED"/>
    <property type="match status" value="1"/>
</dbReference>
<feature type="region of interest" description="Disordered" evidence="7">
    <location>
        <begin position="254"/>
        <end position="275"/>
    </location>
</feature>
<dbReference type="Pfam" id="PF00514">
    <property type="entry name" value="Arm"/>
    <property type="match status" value="1"/>
</dbReference>
<dbReference type="InterPro" id="IPR000225">
    <property type="entry name" value="Armadillo"/>
</dbReference>
<dbReference type="EMBL" id="KB096275">
    <property type="protein sequence ID" value="ESO06764.1"/>
    <property type="molecule type" value="Genomic_DNA"/>
</dbReference>
<dbReference type="EnsemblMetazoa" id="HelroT191187">
    <property type="protein sequence ID" value="HelroP191187"/>
    <property type="gene ID" value="HelroG191187"/>
</dbReference>
<dbReference type="InParanoid" id="T1FSQ3"/>
<dbReference type="Gene3D" id="1.25.10.10">
    <property type="entry name" value="Leucine-rich Repeat Variant"/>
    <property type="match status" value="2"/>
</dbReference>
<evidence type="ECO:0000256" key="3">
    <source>
        <dbReference type="ARBA" id="ARBA00022737"/>
    </source>
</evidence>
<accession>T1FSQ3</accession>
<evidence type="ECO:0008006" key="11">
    <source>
        <dbReference type="Google" id="ProtNLM"/>
    </source>
</evidence>
<feature type="compositionally biased region" description="Polar residues" evidence="7">
    <location>
        <begin position="740"/>
        <end position="766"/>
    </location>
</feature>
<organism evidence="9 10">
    <name type="scientific">Helobdella robusta</name>
    <name type="common">Californian leech</name>
    <dbReference type="NCBI Taxonomy" id="6412"/>
    <lineage>
        <taxon>Eukaryota</taxon>
        <taxon>Metazoa</taxon>
        <taxon>Spiralia</taxon>
        <taxon>Lophotrochozoa</taxon>
        <taxon>Annelida</taxon>
        <taxon>Clitellata</taxon>
        <taxon>Hirudinea</taxon>
        <taxon>Rhynchobdellida</taxon>
        <taxon>Glossiphoniidae</taxon>
        <taxon>Helobdella</taxon>
    </lineage>
</organism>
<dbReference type="SUPFAM" id="SSF48371">
    <property type="entry name" value="ARM repeat"/>
    <property type="match status" value="1"/>
</dbReference>
<evidence type="ECO:0000313" key="9">
    <source>
        <dbReference type="EnsemblMetazoa" id="HelroP191187"/>
    </source>
</evidence>
<dbReference type="InterPro" id="IPR028435">
    <property type="entry name" value="Plakophilin/d_Catenin"/>
</dbReference>
<evidence type="ECO:0000256" key="5">
    <source>
        <dbReference type="ARBA" id="ARBA00022949"/>
    </source>
</evidence>
<dbReference type="HOGENOM" id="CLU_331016_0_0_1"/>
<feature type="compositionally biased region" description="Polar residues" evidence="7">
    <location>
        <begin position="650"/>
        <end position="659"/>
    </location>
</feature>
<dbReference type="GO" id="GO:0005912">
    <property type="term" value="C:adherens junction"/>
    <property type="evidence" value="ECO:0000318"/>
    <property type="project" value="GO_Central"/>
</dbReference>
<feature type="region of interest" description="Disordered" evidence="7">
    <location>
        <begin position="740"/>
        <end position="773"/>
    </location>
</feature>
<dbReference type="FunCoup" id="T1FSQ3">
    <property type="interactions" value="348"/>
</dbReference>
<keyword evidence="5" id="KW-0965">Cell junction</keyword>
<dbReference type="RefSeq" id="XP_009014860.1">
    <property type="nucleotide sequence ID" value="XM_009016612.1"/>
</dbReference>
<dbReference type="FunFam" id="1.25.10.10:FF:001390">
    <property type="entry name" value="Armadillo repeat protein, putative"/>
    <property type="match status" value="1"/>
</dbReference>
<dbReference type="eggNOG" id="KOG1048">
    <property type="taxonomic scope" value="Eukaryota"/>
</dbReference>